<evidence type="ECO:0000256" key="1">
    <source>
        <dbReference type="SAM" id="Phobius"/>
    </source>
</evidence>
<name>G3IUH1_METTV</name>
<evidence type="ECO:0008006" key="4">
    <source>
        <dbReference type="Google" id="ProtNLM"/>
    </source>
</evidence>
<feature type="transmembrane region" description="Helical" evidence="1">
    <location>
        <begin position="46"/>
        <end position="69"/>
    </location>
</feature>
<keyword evidence="1" id="KW-0812">Transmembrane</keyword>
<keyword evidence="3" id="KW-1185">Reference proteome</keyword>
<dbReference type="Proteomes" id="UP000004664">
    <property type="component" value="Unassembled WGS sequence"/>
</dbReference>
<accession>G3IUH1</accession>
<evidence type="ECO:0000313" key="2">
    <source>
        <dbReference type="EMBL" id="EGW21581.1"/>
    </source>
</evidence>
<dbReference type="HOGENOM" id="CLU_181383_1_1_6"/>
<gene>
    <name evidence="2" type="ORF">Mettu_0347</name>
</gene>
<dbReference type="InterPro" id="IPR021320">
    <property type="entry name" value="DUF2905"/>
</dbReference>
<dbReference type="EMBL" id="JH109152">
    <property type="protein sequence ID" value="EGW21581.1"/>
    <property type="molecule type" value="Genomic_DNA"/>
</dbReference>
<keyword evidence="1" id="KW-0472">Membrane</keyword>
<proteinExistence type="predicted"/>
<reference evidence="2 3" key="1">
    <citation type="submission" date="2011-06" db="EMBL/GenBank/DDBJ databases">
        <title>Genomic sequence of Methylobacter tundripaludum SV96.</title>
        <authorList>
            <consortium name="US DOE Joint Genome Institute"/>
            <person name="Lucas S."/>
            <person name="Han J."/>
            <person name="Lapidus A."/>
            <person name="Cheng J.-F."/>
            <person name="Goodwin L."/>
            <person name="Pitluck S."/>
            <person name="Held B."/>
            <person name="Detter J.C."/>
            <person name="Han C."/>
            <person name="Tapia R."/>
            <person name="Land M."/>
            <person name="Hauser L."/>
            <person name="Kyrpides N."/>
            <person name="Ivanova N."/>
            <person name="Ovchinnikova G."/>
            <person name="Pagani I."/>
            <person name="Klotz M.G."/>
            <person name="Dispirito A.A."/>
            <person name="Murrell J.C."/>
            <person name="Dunfield P."/>
            <person name="Kalyuzhnaya M.G."/>
            <person name="Svenning M."/>
            <person name="Trotsenko Y.A."/>
            <person name="Stein L.Y."/>
            <person name="Woyke T."/>
        </authorList>
    </citation>
    <scope>NUCLEOTIDE SEQUENCE [LARGE SCALE GENOMIC DNA]</scope>
    <source>
        <strain evidence="3">ATCC BAA-1195 / DSM 17260 / SV96</strain>
    </source>
</reference>
<dbReference type="PANTHER" id="PTHR36443">
    <property type="entry name" value="BSR5223 PROTEIN"/>
    <property type="match status" value="1"/>
</dbReference>
<dbReference type="OrthoDB" id="9811610at2"/>
<dbReference type="Pfam" id="PF11146">
    <property type="entry name" value="DUF2905"/>
    <property type="match status" value="1"/>
</dbReference>
<keyword evidence="1" id="KW-1133">Transmembrane helix</keyword>
<feature type="transmembrane region" description="Helical" evidence="1">
    <location>
        <begin position="6"/>
        <end position="26"/>
    </location>
</feature>
<dbReference type="eggNOG" id="ENOG5032ZTI">
    <property type="taxonomic scope" value="Bacteria"/>
</dbReference>
<protein>
    <recommendedName>
        <fullName evidence="4">DUF2905 family protein</fullName>
    </recommendedName>
</protein>
<dbReference type="STRING" id="697282.Mettu_0347"/>
<sequence length="93" mass="10441">MTLGKLLTAIGVILVVIGLVVSYAPWLISWFGRLPGDIRIENEQRFVFIPITSMLIVSIILTLIVNLFFVNSELLSIIFTFYLSGTPSSCRMF</sequence>
<dbReference type="AlphaFoldDB" id="G3IUH1"/>
<dbReference type="PANTHER" id="PTHR36443:SF1">
    <property type="entry name" value="BSR5223 PROTEIN"/>
    <property type="match status" value="1"/>
</dbReference>
<dbReference type="RefSeq" id="WP_006889561.1">
    <property type="nucleotide sequence ID" value="NZ_JH109152.1"/>
</dbReference>
<evidence type="ECO:0000313" key="3">
    <source>
        <dbReference type="Proteomes" id="UP000004664"/>
    </source>
</evidence>
<organism evidence="2 3">
    <name type="scientific">Methylobacter tundripaludum (strain ATCC BAA-1195 / DSM 17260 / SV96)</name>
    <dbReference type="NCBI Taxonomy" id="697282"/>
    <lineage>
        <taxon>Bacteria</taxon>
        <taxon>Pseudomonadati</taxon>
        <taxon>Pseudomonadota</taxon>
        <taxon>Gammaproteobacteria</taxon>
        <taxon>Methylococcales</taxon>
        <taxon>Methylococcaceae</taxon>
        <taxon>Methylobacter</taxon>
    </lineage>
</organism>